<evidence type="ECO:0000313" key="3">
    <source>
        <dbReference type="Proteomes" id="UP001177670"/>
    </source>
</evidence>
<comment type="caution">
    <text evidence="2">The sequence shown here is derived from an EMBL/GenBank/DDBJ whole genome shotgun (WGS) entry which is preliminary data.</text>
</comment>
<accession>A0AA40GFW6</accession>
<dbReference type="Proteomes" id="UP001177670">
    <property type="component" value="Unassembled WGS sequence"/>
</dbReference>
<feature type="region of interest" description="Disordered" evidence="1">
    <location>
        <begin position="1"/>
        <end position="92"/>
    </location>
</feature>
<gene>
    <name evidence="2" type="ORF">K0M31_001030</name>
</gene>
<reference evidence="2" key="1">
    <citation type="submission" date="2021-10" db="EMBL/GenBank/DDBJ databases">
        <title>Melipona bicolor Genome sequencing and assembly.</title>
        <authorList>
            <person name="Araujo N.S."/>
            <person name="Arias M.C."/>
        </authorList>
    </citation>
    <scope>NUCLEOTIDE SEQUENCE</scope>
    <source>
        <strain evidence="2">USP_2M_L1-L4_2017</strain>
        <tissue evidence="2">Whole body</tissue>
    </source>
</reference>
<organism evidence="2 3">
    <name type="scientific">Melipona bicolor</name>
    <dbReference type="NCBI Taxonomy" id="60889"/>
    <lineage>
        <taxon>Eukaryota</taxon>
        <taxon>Metazoa</taxon>
        <taxon>Ecdysozoa</taxon>
        <taxon>Arthropoda</taxon>
        <taxon>Hexapoda</taxon>
        <taxon>Insecta</taxon>
        <taxon>Pterygota</taxon>
        <taxon>Neoptera</taxon>
        <taxon>Endopterygota</taxon>
        <taxon>Hymenoptera</taxon>
        <taxon>Apocrita</taxon>
        <taxon>Aculeata</taxon>
        <taxon>Apoidea</taxon>
        <taxon>Anthophila</taxon>
        <taxon>Apidae</taxon>
        <taxon>Melipona</taxon>
    </lineage>
</organism>
<dbReference type="EMBL" id="JAHYIQ010000001">
    <property type="protein sequence ID" value="KAK1136480.1"/>
    <property type="molecule type" value="Genomic_DNA"/>
</dbReference>
<sequence length="92" mass="10803">MVEEREHGWRDREPGEQGGGERRRQGKRKREEKHRSERGEMPREKDRGGKGGAIQPKKNRRWVVRCNPRNKPLLRHRDSTRGSGGVRRPATD</sequence>
<feature type="non-terminal residue" evidence="2">
    <location>
        <position position="92"/>
    </location>
</feature>
<protein>
    <submittedName>
        <fullName evidence="2">Uncharacterized protein</fullName>
    </submittedName>
</protein>
<evidence type="ECO:0000313" key="2">
    <source>
        <dbReference type="EMBL" id="KAK1136480.1"/>
    </source>
</evidence>
<proteinExistence type="predicted"/>
<evidence type="ECO:0000256" key="1">
    <source>
        <dbReference type="SAM" id="MobiDB-lite"/>
    </source>
</evidence>
<dbReference type="AlphaFoldDB" id="A0AA40GFW6"/>
<feature type="compositionally biased region" description="Basic and acidic residues" evidence="1">
    <location>
        <begin position="33"/>
        <end position="49"/>
    </location>
</feature>
<feature type="compositionally biased region" description="Basic and acidic residues" evidence="1">
    <location>
        <begin position="1"/>
        <end position="23"/>
    </location>
</feature>
<name>A0AA40GFW6_9HYME</name>
<keyword evidence="3" id="KW-1185">Reference proteome</keyword>